<dbReference type="RefSeq" id="WP_107108797.1">
    <property type="nucleotide sequence ID" value="NZ_JACHBI010000012.1"/>
</dbReference>
<protein>
    <recommendedName>
        <fullName evidence="4">Late control protein D</fullName>
    </recommendedName>
</protein>
<comment type="caution">
    <text evidence="2">The sequence shown here is derived from an EMBL/GenBank/DDBJ whole genome shotgun (WGS) entry which is preliminary data.</text>
</comment>
<accession>A0A7W9D3P1</accession>
<proteinExistence type="predicted"/>
<evidence type="ECO:0000256" key="1">
    <source>
        <dbReference type="SAM" id="MobiDB-lite"/>
    </source>
</evidence>
<sequence length="387" mass="41269">MEPRVEITVDGVPVAGQFYERLISVTVTDEEGLKSDTVDIELNDGPPNFLALPRKGAVISVKMGYGNNLVPKGQFTADKISLDCLPYKMSIAGRAADLRSGKLKERQERAWDKVTLGDLISDIAGESGLTPAVDTDLAAHRYEWIGQQDETNIHFLRRLADRHNALFAIKQGRLLFARRGSGLSASGSSLGSIILTPAVIKTGTLKVDINDRTKYSKVVSYYQDAEKAKRVEIEAAADADGDSIYRIPEAFSSPAEADKAARAKAKELARGEGNVSVAVVGDPQIEAGLPLLFAGVRPGLDGVPYIIKTARSKYTKTSGFEVEVSGRLYDGKSATEGEGSMERAAEAGDPSESADAGGKVAPNSAPGTPATPSAFLTPRRSGRTDEN</sequence>
<reference evidence="2 3" key="1">
    <citation type="submission" date="2020-08" db="EMBL/GenBank/DDBJ databases">
        <title>Genomic Encyclopedia of Type Strains, Phase IV (KMG-V): Genome sequencing to study the core and pangenomes of soil and plant-associated prokaryotes.</title>
        <authorList>
            <person name="Whitman W."/>
        </authorList>
    </citation>
    <scope>NUCLEOTIDE SEQUENCE [LARGE SCALE GENOMIC DNA]</scope>
    <source>
        <strain evidence="2 3">SEMIA 4064</strain>
    </source>
</reference>
<keyword evidence="3" id="KW-1185">Reference proteome</keyword>
<dbReference type="AlphaFoldDB" id="A0A7W9D3P1"/>
<dbReference type="EMBL" id="JACHBI010000012">
    <property type="protein sequence ID" value="MBB5576395.1"/>
    <property type="molecule type" value="Genomic_DNA"/>
</dbReference>
<dbReference type="SUPFAM" id="SSF69279">
    <property type="entry name" value="Phage tail proteins"/>
    <property type="match status" value="1"/>
</dbReference>
<gene>
    <name evidence="2" type="ORF">GGD50_005038</name>
</gene>
<dbReference type="Pfam" id="PF05954">
    <property type="entry name" value="Phage_GPD"/>
    <property type="match status" value="1"/>
</dbReference>
<dbReference type="Proteomes" id="UP000549882">
    <property type="component" value="Unassembled WGS sequence"/>
</dbReference>
<evidence type="ECO:0000313" key="3">
    <source>
        <dbReference type="Proteomes" id="UP000549882"/>
    </source>
</evidence>
<feature type="compositionally biased region" description="Basic and acidic residues" evidence="1">
    <location>
        <begin position="331"/>
        <end position="346"/>
    </location>
</feature>
<feature type="region of interest" description="Disordered" evidence="1">
    <location>
        <begin position="331"/>
        <end position="387"/>
    </location>
</feature>
<organism evidence="2 3">
    <name type="scientific">Rhizobium paranaense</name>
    <dbReference type="NCBI Taxonomy" id="1650438"/>
    <lineage>
        <taxon>Bacteria</taxon>
        <taxon>Pseudomonadati</taxon>
        <taxon>Pseudomonadota</taxon>
        <taxon>Alphaproteobacteria</taxon>
        <taxon>Hyphomicrobiales</taxon>
        <taxon>Rhizobiaceae</taxon>
        <taxon>Rhizobium/Agrobacterium group</taxon>
        <taxon>Rhizobium</taxon>
    </lineage>
</organism>
<evidence type="ECO:0000313" key="2">
    <source>
        <dbReference type="EMBL" id="MBB5576395.1"/>
    </source>
</evidence>
<evidence type="ECO:0008006" key="4">
    <source>
        <dbReference type="Google" id="ProtNLM"/>
    </source>
</evidence>
<name>A0A7W9D3P1_9HYPH</name>